<evidence type="ECO:0000256" key="6">
    <source>
        <dbReference type="SAM" id="Phobius"/>
    </source>
</evidence>
<dbReference type="Gene3D" id="1.20.1080.10">
    <property type="entry name" value="Glycerol uptake facilitator protein"/>
    <property type="match status" value="1"/>
</dbReference>
<keyword evidence="4 6" id="KW-0472">Membrane</keyword>
<evidence type="ECO:0000256" key="2">
    <source>
        <dbReference type="ARBA" id="ARBA00022692"/>
    </source>
</evidence>
<comment type="similarity">
    <text evidence="5">Belongs to the FNT transporter (TC 1.A.16) family.</text>
</comment>
<comment type="subcellular location">
    <subcellularLocation>
        <location evidence="1">Membrane</location>
        <topology evidence="1">Multi-pass membrane protein</topology>
    </subcellularLocation>
</comment>
<dbReference type="EMBL" id="LS974202">
    <property type="protein sequence ID" value="SSC13665.1"/>
    <property type="molecule type" value="Genomic_DNA"/>
</dbReference>
<dbReference type="Proteomes" id="UP000250796">
    <property type="component" value="Chromosome MESINF"/>
</dbReference>
<keyword evidence="8" id="KW-1185">Reference proteome</keyword>
<dbReference type="RefSeq" id="WP_169699790.1">
    <property type="nucleotide sequence ID" value="NZ_LS974202.1"/>
</dbReference>
<dbReference type="PANTHER" id="PTHR30520">
    <property type="entry name" value="FORMATE TRANSPORTER-RELATED"/>
    <property type="match status" value="1"/>
</dbReference>
<gene>
    <name evidence="7" type="ORF">MESINF_2225</name>
</gene>
<evidence type="ECO:0000313" key="8">
    <source>
        <dbReference type="Proteomes" id="UP000250796"/>
    </source>
</evidence>
<keyword evidence="2 6" id="KW-0812">Transmembrane</keyword>
<feature type="transmembrane region" description="Helical" evidence="6">
    <location>
        <begin position="158"/>
        <end position="175"/>
    </location>
</feature>
<organism evidence="7 8">
    <name type="scientific">Mesotoga infera</name>
    <dbReference type="NCBI Taxonomy" id="1236046"/>
    <lineage>
        <taxon>Bacteria</taxon>
        <taxon>Thermotogati</taxon>
        <taxon>Thermotogota</taxon>
        <taxon>Thermotogae</taxon>
        <taxon>Kosmotogales</taxon>
        <taxon>Kosmotogaceae</taxon>
        <taxon>Mesotoga</taxon>
    </lineage>
</organism>
<dbReference type="InterPro" id="IPR023271">
    <property type="entry name" value="Aquaporin-like"/>
</dbReference>
<evidence type="ECO:0000256" key="3">
    <source>
        <dbReference type="ARBA" id="ARBA00022989"/>
    </source>
</evidence>
<dbReference type="GO" id="GO:0005886">
    <property type="term" value="C:plasma membrane"/>
    <property type="evidence" value="ECO:0007669"/>
    <property type="project" value="TreeGrafter"/>
</dbReference>
<dbReference type="AlphaFoldDB" id="A0A7Z7LGW1"/>
<feature type="transmembrane region" description="Helical" evidence="6">
    <location>
        <begin position="31"/>
        <end position="52"/>
    </location>
</feature>
<feature type="transmembrane region" description="Helical" evidence="6">
    <location>
        <begin position="250"/>
        <end position="274"/>
    </location>
</feature>
<evidence type="ECO:0000256" key="5">
    <source>
        <dbReference type="ARBA" id="ARBA00049660"/>
    </source>
</evidence>
<feature type="transmembrane region" description="Helical" evidence="6">
    <location>
        <begin position="64"/>
        <end position="95"/>
    </location>
</feature>
<dbReference type="InterPro" id="IPR024002">
    <property type="entry name" value="For/NO2_transpt_CS"/>
</dbReference>
<evidence type="ECO:0000256" key="1">
    <source>
        <dbReference type="ARBA" id="ARBA00004141"/>
    </source>
</evidence>
<dbReference type="KEGG" id="minf:MESINF_2225"/>
<keyword evidence="3 6" id="KW-1133">Transmembrane helix</keyword>
<dbReference type="Pfam" id="PF01226">
    <property type="entry name" value="Form_Nir_trans"/>
    <property type="match status" value="1"/>
</dbReference>
<protein>
    <submittedName>
        <fullName evidence="7">Formate/nitrite transporter</fullName>
    </submittedName>
</protein>
<evidence type="ECO:0000313" key="7">
    <source>
        <dbReference type="EMBL" id="SSC13665.1"/>
    </source>
</evidence>
<dbReference type="GO" id="GO:0015499">
    <property type="term" value="F:formate transmembrane transporter activity"/>
    <property type="evidence" value="ECO:0007669"/>
    <property type="project" value="TreeGrafter"/>
</dbReference>
<feature type="transmembrane region" description="Helical" evidence="6">
    <location>
        <begin position="182"/>
        <end position="201"/>
    </location>
</feature>
<name>A0A7Z7LGW1_9BACT</name>
<evidence type="ECO:0000256" key="4">
    <source>
        <dbReference type="ARBA" id="ARBA00023136"/>
    </source>
</evidence>
<proteinExistence type="inferred from homology"/>
<reference evidence="7 8" key="1">
    <citation type="submission" date="2017-01" db="EMBL/GenBank/DDBJ databases">
        <authorList>
            <person name="Erauso G."/>
        </authorList>
    </citation>
    <scope>NUCLEOTIDE SEQUENCE [LARGE SCALE GENOMIC DNA]</scope>
    <source>
        <strain evidence="7">MESINF1</strain>
    </source>
</reference>
<dbReference type="PROSITE" id="PS01005">
    <property type="entry name" value="FORMATE_NITRITE_TP_1"/>
    <property type="match status" value="1"/>
</dbReference>
<dbReference type="InterPro" id="IPR000292">
    <property type="entry name" value="For/NO2_transpt"/>
</dbReference>
<dbReference type="PANTHER" id="PTHR30520:SF6">
    <property type="entry name" value="FORMATE_NITRATE FAMILY TRANSPORTER (EUROFUNG)"/>
    <property type="match status" value="1"/>
</dbReference>
<sequence>MEKSFLSPSENAASFIETGCKKTSYTALKEFVLGILGGAFIAFAAEGSNVAIHTIGSVGLAKALAGVIFTTGLMMVIIAGAELFTGNSLIVISCLKNKSRWLAMLKNWFFVYTGNFVGSLLVVYFILHSGQLGFSGNLLGGFTIKTAVYKTGLNFENAFYMGILCNWLVCIAVWMASTARDIAGKILAIFFPIWLFIASGFEHSVANMYYIPAGILAKANEGFVQAAISLGVKSDQIANLNWGTLFTKNLIPVTLGNIVGGALFVATIYWFVYLREGKAKGDKSIT</sequence>
<feature type="transmembrane region" description="Helical" evidence="6">
    <location>
        <begin position="107"/>
        <end position="127"/>
    </location>
</feature>
<accession>A0A7Z7LGW1</accession>